<dbReference type="AlphaFoldDB" id="A0A1I9G1X7"/>
<reference evidence="1" key="1">
    <citation type="journal article" date="2007" name="Science">
        <title>Draft genome of the filarial nematode parasite Brugia malayi.</title>
        <authorList>
            <person name="Ghedin E."/>
            <person name="Wang S."/>
            <person name="Spiro D."/>
            <person name="Caler E."/>
            <person name="Zhao Q."/>
            <person name="Crabtree J."/>
            <person name="Allen J.E."/>
            <person name="Delcher A.L."/>
            <person name="Guiliano D.B."/>
            <person name="Miranda-Saavedra D."/>
            <person name="Angiuoli S.V."/>
            <person name="Creasy T."/>
            <person name="Amedeo P."/>
            <person name="Haas B."/>
            <person name="El-Sayed N.M."/>
            <person name="Wortman J.R."/>
            <person name="Feldblyum T."/>
            <person name="Tallon L."/>
            <person name="Schatz M."/>
            <person name="Shumway M."/>
            <person name="Koo H."/>
            <person name="Salzberg S.L."/>
            <person name="Schobel S."/>
            <person name="Pertea M."/>
            <person name="Pop M."/>
            <person name="White O."/>
            <person name="Barton G.J."/>
            <person name="Carlow C.K."/>
            <person name="Crawford M.J."/>
            <person name="Daub J."/>
            <person name="Dimmic M.W."/>
            <person name="Estes C.F."/>
            <person name="Foster J.M."/>
            <person name="Ganatra M."/>
            <person name="Gregory W.F."/>
            <person name="Johnson N.M."/>
            <person name="Jin J."/>
            <person name="Komuniecki R."/>
            <person name="Korf I."/>
            <person name="Kumar S."/>
            <person name="Laney S."/>
            <person name="Li B.W."/>
            <person name="Li W."/>
            <person name="Lindblom T.H."/>
            <person name="Lustigman S."/>
            <person name="Ma D."/>
            <person name="Maina C.V."/>
            <person name="Martin D.M."/>
            <person name="McCarter J.P."/>
            <person name="McReynolds L."/>
            <person name="Mitreva M."/>
            <person name="Nutman T.B."/>
            <person name="Parkinson J."/>
            <person name="Peregrin-Alvarez J.M."/>
            <person name="Poole C."/>
            <person name="Ren Q."/>
            <person name="Saunders L."/>
            <person name="Sluder A.E."/>
            <person name="Smith K."/>
            <person name="Stanke M."/>
            <person name="Unnasch T.R."/>
            <person name="Ware J."/>
            <person name="Wei A.D."/>
            <person name="Weil G."/>
            <person name="Williams D.J."/>
            <person name="Zhang Y."/>
            <person name="Williams S.A."/>
            <person name="Fraser-Liggett C."/>
            <person name="Slatko B."/>
            <person name="Blaxter M.L."/>
            <person name="Scott A.L."/>
        </authorList>
    </citation>
    <scope>NUCLEOTIDE SEQUENCE</scope>
    <source>
        <strain evidence="1">FR3</strain>
    </source>
</reference>
<reference evidence="1" key="2">
    <citation type="submission" date="2012-12" db="EMBL/GenBank/DDBJ databases">
        <authorList>
            <consortium name="WormBase Consortium"/>
            <person name="Ghedin E."/>
            <person name="Paulini M."/>
        </authorList>
    </citation>
    <scope>NUCLEOTIDE SEQUENCE</scope>
    <source>
        <strain evidence="1">FR3</strain>
    </source>
</reference>
<dbReference type="EMBL" id="LN856931">
    <property type="protein sequence ID" value="CDP95068.1"/>
    <property type="molecule type" value="Genomic_DNA"/>
</dbReference>
<evidence type="ECO:0000313" key="1">
    <source>
        <dbReference type="EMBL" id="CDP95068.1"/>
    </source>
</evidence>
<protein>
    <submittedName>
        <fullName evidence="1">Bm1287</fullName>
    </submittedName>
</protein>
<sequence length="83" mass="9805">MKCALEDQLKQLKNIKRKGIMTLIGKKTKCTWYDKVVITAITTLLKFSQLIKYEQKPTLTLTRCQYQQHSHIRAYVHSECFID</sequence>
<gene>
    <name evidence="1" type="primary">Bm1287</name>
    <name evidence="1" type="ORF">BM_Bm1287</name>
</gene>
<name>A0A1I9G1X7_BRUMA</name>
<accession>A0A1I9G1X7</accession>
<organism evidence="1">
    <name type="scientific">Brugia malayi</name>
    <name type="common">Filarial nematode worm</name>
    <dbReference type="NCBI Taxonomy" id="6279"/>
    <lineage>
        <taxon>Eukaryota</taxon>
        <taxon>Metazoa</taxon>
        <taxon>Ecdysozoa</taxon>
        <taxon>Nematoda</taxon>
        <taxon>Chromadorea</taxon>
        <taxon>Rhabditida</taxon>
        <taxon>Spirurina</taxon>
        <taxon>Spiruromorpha</taxon>
        <taxon>Filarioidea</taxon>
        <taxon>Onchocercidae</taxon>
        <taxon>Brugia</taxon>
    </lineage>
</organism>
<proteinExistence type="predicted"/>